<keyword evidence="3 4" id="KW-0720">Serine protease</keyword>
<keyword evidence="5" id="KW-0732">Signal</keyword>
<evidence type="ECO:0000256" key="1">
    <source>
        <dbReference type="ARBA" id="ARBA00022670"/>
    </source>
</evidence>
<dbReference type="Proteomes" id="UP000708208">
    <property type="component" value="Unassembled WGS sequence"/>
</dbReference>
<name>A0A8J2KXS5_9HEXA</name>
<protein>
    <recommendedName>
        <fullName evidence="6">Peptidase S8/S53 domain-containing protein</fullName>
    </recommendedName>
</protein>
<accession>A0A8J2KXS5</accession>
<keyword evidence="1 4" id="KW-0645">Protease</keyword>
<dbReference type="EMBL" id="CAJVCH010519248">
    <property type="protein sequence ID" value="CAG7821732.1"/>
    <property type="molecule type" value="Genomic_DNA"/>
</dbReference>
<dbReference type="GO" id="GO:0006508">
    <property type="term" value="P:proteolysis"/>
    <property type="evidence" value="ECO:0007669"/>
    <property type="project" value="UniProtKB-KW"/>
</dbReference>
<dbReference type="PROSITE" id="PS51892">
    <property type="entry name" value="SUBTILASE"/>
    <property type="match status" value="1"/>
</dbReference>
<dbReference type="PANTHER" id="PTHR43806">
    <property type="entry name" value="PEPTIDASE S8"/>
    <property type="match status" value="1"/>
</dbReference>
<feature type="active site" description="Charge relay system" evidence="4">
    <location>
        <position position="393"/>
    </location>
</feature>
<dbReference type="GO" id="GO:0004252">
    <property type="term" value="F:serine-type endopeptidase activity"/>
    <property type="evidence" value="ECO:0007669"/>
    <property type="project" value="UniProtKB-UniRule"/>
</dbReference>
<feature type="active site" description="Charge relay system" evidence="4">
    <location>
        <position position="222"/>
    </location>
</feature>
<dbReference type="InterPro" id="IPR000209">
    <property type="entry name" value="Peptidase_S8/S53_dom"/>
</dbReference>
<dbReference type="Pfam" id="PF00082">
    <property type="entry name" value="Peptidase_S8"/>
    <property type="match status" value="1"/>
</dbReference>
<evidence type="ECO:0000256" key="5">
    <source>
        <dbReference type="SAM" id="SignalP"/>
    </source>
</evidence>
<proteinExistence type="inferred from homology"/>
<gene>
    <name evidence="7" type="ORF">AFUS01_LOCUS32048</name>
</gene>
<evidence type="ECO:0000256" key="2">
    <source>
        <dbReference type="ARBA" id="ARBA00022801"/>
    </source>
</evidence>
<comment type="similarity">
    <text evidence="4">Belongs to the peptidase S8 family.</text>
</comment>
<keyword evidence="8" id="KW-1185">Reference proteome</keyword>
<sequence length="471" mass="50655">MKAQTIAIFLVGLACAALAAPSVDTSVLKVFQTKETANILISFKGANTAGVRRSTTTLSFTDRTQRIQYLYDNLKRHADETQGNVLGLLSNLQTAESAVVRQLWITNQVYIKNANRQLVEELLKREEISKIEEEKLSPIVKPVSIVEHPLGYKPTAGEQWGILAVDAPTVWASGYKGKGVVIANIDSGVRGTHEALKDGFRRLNGWYDAEYEEEEPVDDYGHGTHTMGTMVGRTNGIGVAPEADWIACRACTDWCSDAQFILCGQWVVCPTDNKLKDPRCDLAPHAVTNSYGLSYDEDDVFDDVLDTWIAADIAPIFALGNDGESCSSANSPGDSQLAIAIGATTSTNQLASFSSRGPTVSGKIKPDLAAPGSSVLSAYNSNDRSYTTMSGTSMATPHVTGLTALLYNINANLTVSDIRSVLTEGAKPGVLLGRTCGGIPDSQYPNNHYGHGIVSASASAERVNQMMKRQV</sequence>
<dbReference type="PROSITE" id="PS51257">
    <property type="entry name" value="PROKAR_LIPOPROTEIN"/>
    <property type="match status" value="1"/>
</dbReference>
<dbReference type="OrthoDB" id="1740355at2759"/>
<feature type="domain" description="Peptidase S8/S53" evidence="6">
    <location>
        <begin position="177"/>
        <end position="452"/>
    </location>
</feature>
<reference evidence="7" key="1">
    <citation type="submission" date="2021-06" db="EMBL/GenBank/DDBJ databases">
        <authorList>
            <person name="Hodson N. C."/>
            <person name="Mongue J. A."/>
            <person name="Jaron S. K."/>
        </authorList>
    </citation>
    <scope>NUCLEOTIDE SEQUENCE</scope>
</reference>
<evidence type="ECO:0000256" key="3">
    <source>
        <dbReference type="ARBA" id="ARBA00022825"/>
    </source>
</evidence>
<evidence type="ECO:0000256" key="4">
    <source>
        <dbReference type="PROSITE-ProRule" id="PRU01240"/>
    </source>
</evidence>
<dbReference type="AlphaFoldDB" id="A0A8J2KXS5"/>
<comment type="caution">
    <text evidence="7">The sequence shown here is derived from an EMBL/GenBank/DDBJ whole genome shotgun (WGS) entry which is preliminary data.</text>
</comment>
<evidence type="ECO:0000313" key="7">
    <source>
        <dbReference type="EMBL" id="CAG7821732.1"/>
    </source>
</evidence>
<dbReference type="PROSITE" id="PS00138">
    <property type="entry name" value="SUBTILASE_SER"/>
    <property type="match status" value="1"/>
</dbReference>
<organism evidence="7 8">
    <name type="scientific">Allacma fusca</name>
    <dbReference type="NCBI Taxonomy" id="39272"/>
    <lineage>
        <taxon>Eukaryota</taxon>
        <taxon>Metazoa</taxon>
        <taxon>Ecdysozoa</taxon>
        <taxon>Arthropoda</taxon>
        <taxon>Hexapoda</taxon>
        <taxon>Collembola</taxon>
        <taxon>Symphypleona</taxon>
        <taxon>Sminthuridae</taxon>
        <taxon>Allacma</taxon>
    </lineage>
</organism>
<keyword evidence="2 4" id="KW-0378">Hydrolase</keyword>
<feature type="active site" description="Charge relay system" evidence="4">
    <location>
        <position position="186"/>
    </location>
</feature>
<evidence type="ECO:0000259" key="6">
    <source>
        <dbReference type="Pfam" id="PF00082"/>
    </source>
</evidence>
<evidence type="ECO:0000313" key="8">
    <source>
        <dbReference type="Proteomes" id="UP000708208"/>
    </source>
</evidence>
<feature type="chain" id="PRO_5035269383" description="Peptidase S8/S53 domain-containing protein" evidence="5">
    <location>
        <begin position="20"/>
        <end position="471"/>
    </location>
</feature>
<dbReference type="PANTHER" id="PTHR43806:SF67">
    <property type="entry name" value="EGF-LIKE DOMAIN-CONTAINING PROTEIN"/>
    <property type="match status" value="1"/>
</dbReference>
<dbReference type="InterPro" id="IPR023828">
    <property type="entry name" value="Peptidase_S8_Ser-AS"/>
</dbReference>
<feature type="signal peptide" evidence="5">
    <location>
        <begin position="1"/>
        <end position="19"/>
    </location>
</feature>
<dbReference type="InterPro" id="IPR050131">
    <property type="entry name" value="Peptidase_S8_subtilisin-like"/>
</dbReference>